<comment type="caution">
    <text evidence="12">The sequence shown here is derived from an EMBL/GenBank/DDBJ whole genome shotgun (WGS) entry which is preliminary data.</text>
</comment>
<dbReference type="SUPFAM" id="SSF50978">
    <property type="entry name" value="WD40 repeat-like"/>
    <property type="match status" value="1"/>
</dbReference>
<dbReference type="PANTHER" id="PTHR15598:SF5">
    <property type="entry name" value="ENHANCER OF MRNA-DECAPPING PROTEIN 4"/>
    <property type="match status" value="1"/>
</dbReference>
<evidence type="ECO:0000256" key="2">
    <source>
        <dbReference type="ARBA" id="ARBA00009639"/>
    </source>
</evidence>
<feature type="repeat" description="WD" evidence="8">
    <location>
        <begin position="260"/>
        <end position="293"/>
    </location>
</feature>
<feature type="compositionally biased region" description="Basic and acidic residues" evidence="9">
    <location>
        <begin position="812"/>
        <end position="822"/>
    </location>
</feature>
<evidence type="ECO:0000256" key="9">
    <source>
        <dbReference type="SAM" id="MobiDB-lite"/>
    </source>
</evidence>
<sequence length="1352" mass="148042">VQSNNDQRNLSFNGELNGLLGAGLLGSSMAESTRPISTDGSIQESQRICLTGDDGSTCIPITSNNVEIVASQDSGINSKARGSNKVKIQPVAKYDWEHKYYYGRLIAVSNSFLAYAIRGANNHAMIRVLSLDFSERSLLKGFTGAVTDLAFAHLDSSLLGCVDEAGNLVVWQLTLTGSKILDQIVVHIQRPEDTPLNSHRRLIWCPFIMDESDENQDDISQTLALLHEDRAEVWDLEVLRANNSSWPVDATELKEGLITVKGHTQRVSEGALSPDGTVLATASHDGYIKFWQIYIEGGQDMPRCLHELRPHGGRPLSCLLFCDNHKRQDPEVPFWRFLITGADQNQELKMWCTVSWTCLQTIRFSPDPFNSMVLPSLKASLDLSAEYLILTDVQRKVLYVMELRQDLGKGKASFTAVSEFLLTHPVLSFGVRDVTHSRLRHTEVLTAEEESESMSTEGTQGPAESKSGIQIKLYCVHTKSLQDVQIWFQPNMGFNTSGFLPHSESQDGFAGFSDHLTDQSSDKDSGSGSQTDLRKIPSLPAPSDFLSNSGSASGPMPKLMTPDAFMTPSTSVPASPGSSASSLTIVTAISSNSDSNRAIDDVSQSPSRGENCSSSLGLSVSTSSPRASSAVLLPGLENLQALAPSGPLVLDSPQVPDSPLLPPLASPTRARSPDVISSASTVMSQDMPEIATQTLQLQRGHGLEALPLPALQTDSMASAACALHLLTSPRAANNNGLLPLELGGVEGSSIGADSESRLGNKPSLLENTLSQENPGASGGSSDGSVSHTSWPAAPDITRETRNSLRDNGLGDCSREESSEHRLSSSYHRRSYLLTQNDSQDVGADQSDPDDEIASLASSSGNCGSRSSHRIPVKDWKSSPRSSPKLKRKVKKDDSDSSQPRHMDPAQFNADAQDELLMLLRTQHRELTELWSLVETMPGTIMAQMQHVLMRHQEQEQRSLDRVLVESQNHQQQLQEQLTQQLSHTLSSALTNRMDKVLRDELKKTVPQTISKSLEPVTGQLNNTISAKLAAVEVTLKDNVVKVVKSKNTTDAIGRAAAEAMQGPIQTAYKDTFQSTVLPVFERGCQSMFQQINDSFKQGTHEYIQQLETHMKNRKQREQDTRDPMIGQLQQMMDSFQSSTDQLASSISATVRAEVQHQMQMVVGNLQESILSHVQRIVKGEVSLAMKEQQAVVTSSIMQAMRSAAGTPVPTAHLDYQTQQANILQFLQQGQLNQAFQQALSATDLNLVLYVCETIDSQQVFGQTPCPLTQPVLLSLIQQLSSNLATRSELKISYLEDALMNLDHSDPLTRDHMSSVLAQVRPKLITFLQQDPHSPLSKRARRLLMMLQGLVNH</sequence>
<reference evidence="12 13" key="1">
    <citation type="submission" date="2021-06" db="EMBL/GenBank/DDBJ databases">
        <authorList>
            <person name="Palmer J.M."/>
        </authorList>
    </citation>
    <scope>NUCLEOTIDE SEQUENCE [LARGE SCALE GENOMIC DNA]</scope>
    <source>
        <strain evidence="12 13">AS_MEX2019</strain>
        <tissue evidence="12">Muscle</tissue>
    </source>
</reference>
<dbReference type="InterPro" id="IPR044938">
    <property type="entry name" value="EDC4_C_sf"/>
</dbReference>
<evidence type="ECO:0000259" key="11">
    <source>
        <dbReference type="Pfam" id="PF21289"/>
    </source>
</evidence>
<dbReference type="PROSITE" id="PS50294">
    <property type="entry name" value="WD_REPEATS_REGION"/>
    <property type="match status" value="1"/>
</dbReference>
<feature type="region of interest" description="Disordered" evidence="9">
    <location>
        <begin position="509"/>
        <end position="580"/>
    </location>
</feature>
<feature type="compositionally biased region" description="Low complexity" evidence="9">
    <location>
        <begin position="613"/>
        <end position="622"/>
    </location>
</feature>
<evidence type="ECO:0000256" key="5">
    <source>
        <dbReference type="ARBA" id="ARBA00022574"/>
    </source>
</evidence>
<feature type="region of interest" description="Disordered" evidence="9">
    <location>
        <begin position="444"/>
        <end position="464"/>
    </location>
</feature>
<dbReference type="SMART" id="SM00320">
    <property type="entry name" value="WD40"/>
    <property type="match status" value="3"/>
</dbReference>
<keyword evidence="5 8" id="KW-0853">WD repeat</keyword>
<gene>
    <name evidence="12" type="primary">EDC4</name>
    <name evidence="12" type="ORF">AMECASPLE_004742</name>
</gene>
<feature type="domain" description="Enhancer of mRNA-decapping protein 4 C-terminal" evidence="11">
    <location>
        <begin position="1222"/>
        <end position="1342"/>
    </location>
</feature>
<keyword evidence="7" id="KW-0175">Coiled coil</keyword>
<feature type="non-terminal residue" evidence="12">
    <location>
        <position position="1"/>
    </location>
</feature>
<dbReference type="Pfam" id="PF21289">
    <property type="entry name" value="EDC4_C"/>
    <property type="match status" value="1"/>
</dbReference>
<evidence type="ECO:0000256" key="4">
    <source>
        <dbReference type="ARBA" id="ARBA00022490"/>
    </source>
</evidence>
<feature type="compositionally biased region" description="Basic and acidic residues" evidence="9">
    <location>
        <begin position="890"/>
        <end position="903"/>
    </location>
</feature>
<evidence type="ECO:0000313" key="13">
    <source>
        <dbReference type="Proteomes" id="UP001469553"/>
    </source>
</evidence>
<dbReference type="Pfam" id="PF16529">
    <property type="entry name" value="Ge1_WD40"/>
    <property type="match status" value="1"/>
</dbReference>
<dbReference type="Gene3D" id="6.10.140.270">
    <property type="match status" value="1"/>
</dbReference>
<dbReference type="Gene3D" id="1.10.220.100">
    <property type="entry name" value="conserved c-terminal region of ge- 1"/>
    <property type="match status" value="1"/>
</dbReference>
<comment type="subcellular location">
    <subcellularLocation>
        <location evidence="1">Cytoplasm</location>
        <location evidence="1">P-body</location>
    </subcellularLocation>
</comment>
<dbReference type="Proteomes" id="UP001469553">
    <property type="component" value="Unassembled WGS sequence"/>
</dbReference>
<dbReference type="InterPro" id="IPR045152">
    <property type="entry name" value="EDC4-like"/>
</dbReference>
<feature type="compositionally biased region" description="Polar residues" evidence="9">
    <location>
        <begin position="594"/>
        <end position="612"/>
    </location>
</feature>
<keyword evidence="6" id="KW-0677">Repeat</keyword>
<evidence type="ECO:0000256" key="8">
    <source>
        <dbReference type="PROSITE-ProRule" id="PRU00221"/>
    </source>
</evidence>
<feature type="compositionally biased region" description="Low complexity" evidence="9">
    <location>
        <begin position="567"/>
        <end position="580"/>
    </location>
</feature>
<feature type="region of interest" description="Disordered" evidence="9">
    <location>
        <begin position="750"/>
        <end position="906"/>
    </location>
</feature>
<evidence type="ECO:0000313" key="12">
    <source>
        <dbReference type="EMBL" id="MEQ2290600.1"/>
    </source>
</evidence>
<dbReference type="InterPro" id="IPR032401">
    <property type="entry name" value="EDC4_WD40"/>
</dbReference>
<dbReference type="InterPro" id="IPR015943">
    <property type="entry name" value="WD40/YVTN_repeat-like_dom_sf"/>
</dbReference>
<feature type="domain" description="Enhancer of mRNA-decapping protein 4 WD40 repeat region" evidence="10">
    <location>
        <begin position="82"/>
        <end position="406"/>
    </location>
</feature>
<evidence type="ECO:0000256" key="3">
    <source>
        <dbReference type="ARBA" id="ARBA00015762"/>
    </source>
</evidence>
<feature type="compositionally biased region" description="Polar residues" evidence="9">
    <location>
        <begin position="765"/>
        <end position="774"/>
    </location>
</feature>
<feature type="region of interest" description="Disordered" evidence="9">
    <location>
        <begin position="594"/>
        <end position="622"/>
    </location>
</feature>
<organism evidence="12 13">
    <name type="scientific">Ameca splendens</name>
    <dbReference type="NCBI Taxonomy" id="208324"/>
    <lineage>
        <taxon>Eukaryota</taxon>
        <taxon>Metazoa</taxon>
        <taxon>Chordata</taxon>
        <taxon>Craniata</taxon>
        <taxon>Vertebrata</taxon>
        <taxon>Euteleostomi</taxon>
        <taxon>Actinopterygii</taxon>
        <taxon>Neopterygii</taxon>
        <taxon>Teleostei</taxon>
        <taxon>Neoteleostei</taxon>
        <taxon>Acanthomorphata</taxon>
        <taxon>Ovalentaria</taxon>
        <taxon>Atherinomorphae</taxon>
        <taxon>Cyprinodontiformes</taxon>
        <taxon>Goodeidae</taxon>
        <taxon>Ameca</taxon>
    </lineage>
</organism>
<feature type="compositionally biased region" description="Basic and acidic residues" evidence="9">
    <location>
        <begin position="515"/>
        <end position="525"/>
    </location>
</feature>
<comment type="similarity">
    <text evidence="2">Belongs to the WD repeat EDC4 family.</text>
</comment>
<dbReference type="InterPro" id="IPR049404">
    <property type="entry name" value="EDC4_C"/>
</dbReference>
<accession>A0ABV0YAR7</accession>
<evidence type="ECO:0000256" key="1">
    <source>
        <dbReference type="ARBA" id="ARBA00004201"/>
    </source>
</evidence>
<dbReference type="Gene3D" id="2.130.10.10">
    <property type="entry name" value="YVTN repeat-like/Quinoprotein amine dehydrogenase"/>
    <property type="match status" value="1"/>
</dbReference>
<dbReference type="PROSITE" id="PS50082">
    <property type="entry name" value="WD_REPEATS_2"/>
    <property type="match status" value="1"/>
</dbReference>
<dbReference type="EMBL" id="JAHRIP010028420">
    <property type="protein sequence ID" value="MEQ2290600.1"/>
    <property type="molecule type" value="Genomic_DNA"/>
</dbReference>
<evidence type="ECO:0000256" key="6">
    <source>
        <dbReference type="ARBA" id="ARBA00022737"/>
    </source>
</evidence>
<dbReference type="PANTHER" id="PTHR15598">
    <property type="entry name" value="ENHANCER OF MRNA-DECAPPING PROTEIN 4"/>
    <property type="match status" value="1"/>
</dbReference>
<dbReference type="InterPro" id="IPR001680">
    <property type="entry name" value="WD40_rpt"/>
</dbReference>
<keyword evidence="13" id="KW-1185">Reference proteome</keyword>
<keyword evidence="4" id="KW-0963">Cytoplasm</keyword>
<dbReference type="InterPro" id="IPR036322">
    <property type="entry name" value="WD40_repeat_dom_sf"/>
</dbReference>
<proteinExistence type="inferred from homology"/>
<feature type="compositionally biased region" description="Low complexity" evidence="9">
    <location>
        <begin position="853"/>
        <end position="865"/>
    </location>
</feature>
<evidence type="ECO:0000259" key="10">
    <source>
        <dbReference type="Pfam" id="PF16529"/>
    </source>
</evidence>
<evidence type="ECO:0000256" key="7">
    <source>
        <dbReference type="ARBA" id="ARBA00023054"/>
    </source>
</evidence>
<protein>
    <recommendedName>
        <fullName evidence="3">Enhancer of mRNA-decapping protein 4</fullName>
    </recommendedName>
</protein>
<name>A0ABV0YAR7_9TELE</name>